<dbReference type="Proteomes" id="UP001497516">
    <property type="component" value="Chromosome 7"/>
</dbReference>
<reference evidence="1 2" key="1">
    <citation type="submission" date="2024-04" db="EMBL/GenBank/DDBJ databases">
        <authorList>
            <person name="Fracassetti M."/>
        </authorList>
    </citation>
    <scope>NUCLEOTIDE SEQUENCE [LARGE SCALE GENOMIC DNA]</scope>
</reference>
<dbReference type="EMBL" id="OZ034820">
    <property type="protein sequence ID" value="CAL1402439.1"/>
    <property type="molecule type" value="Genomic_DNA"/>
</dbReference>
<accession>A0AAV2FVT0</accession>
<keyword evidence="2" id="KW-1185">Reference proteome</keyword>
<sequence>MDFEAANEPPPCFVGSNWSEPILDNVGTWLQAELGELGLELWTDLVFVRDRNGPSLSTPWACTCISNLAFNFALTCLEVGLG</sequence>
<evidence type="ECO:0000313" key="2">
    <source>
        <dbReference type="Proteomes" id="UP001497516"/>
    </source>
</evidence>
<protein>
    <submittedName>
        <fullName evidence="1">Uncharacterized protein</fullName>
    </submittedName>
</protein>
<evidence type="ECO:0000313" key="1">
    <source>
        <dbReference type="EMBL" id="CAL1402439.1"/>
    </source>
</evidence>
<gene>
    <name evidence="1" type="ORF">LTRI10_LOCUS42437</name>
</gene>
<name>A0AAV2FVT0_9ROSI</name>
<organism evidence="1 2">
    <name type="scientific">Linum trigynum</name>
    <dbReference type="NCBI Taxonomy" id="586398"/>
    <lineage>
        <taxon>Eukaryota</taxon>
        <taxon>Viridiplantae</taxon>
        <taxon>Streptophyta</taxon>
        <taxon>Embryophyta</taxon>
        <taxon>Tracheophyta</taxon>
        <taxon>Spermatophyta</taxon>
        <taxon>Magnoliopsida</taxon>
        <taxon>eudicotyledons</taxon>
        <taxon>Gunneridae</taxon>
        <taxon>Pentapetalae</taxon>
        <taxon>rosids</taxon>
        <taxon>fabids</taxon>
        <taxon>Malpighiales</taxon>
        <taxon>Linaceae</taxon>
        <taxon>Linum</taxon>
    </lineage>
</organism>
<proteinExistence type="predicted"/>
<dbReference type="AlphaFoldDB" id="A0AAV2FVT0"/>